<dbReference type="EMBL" id="SRLO01000095">
    <property type="protein sequence ID" value="TNN76284.1"/>
    <property type="molecule type" value="Genomic_DNA"/>
</dbReference>
<keyword evidence="3" id="KW-1185">Reference proteome</keyword>
<feature type="region of interest" description="Disordered" evidence="1">
    <location>
        <begin position="144"/>
        <end position="194"/>
    </location>
</feature>
<name>A0A4Z2IFU0_9TELE</name>
<gene>
    <name evidence="2" type="ORF">EYF80_013572</name>
</gene>
<reference evidence="2 3" key="1">
    <citation type="submission" date="2019-03" db="EMBL/GenBank/DDBJ databases">
        <title>First draft genome of Liparis tanakae, snailfish: a comprehensive survey of snailfish specific genes.</title>
        <authorList>
            <person name="Kim W."/>
            <person name="Song I."/>
            <person name="Jeong J.-H."/>
            <person name="Kim D."/>
            <person name="Kim S."/>
            <person name="Ryu S."/>
            <person name="Song J.Y."/>
            <person name="Lee S.K."/>
        </authorList>
    </citation>
    <scope>NUCLEOTIDE SEQUENCE [LARGE SCALE GENOMIC DNA]</scope>
    <source>
        <tissue evidence="2">Muscle</tissue>
    </source>
</reference>
<proteinExistence type="predicted"/>
<sequence>MFMGFTDTTNVFQDGELFTHLGGIGPHNKNLFFPGNTSHFLRDGCTGLTSSAAPLCADMGDTDRARGSICWYSQFFMKRLIEEEQVSAYPERHGRRGSQESVAEEAHIPVHILDVRIQQGERPHAPEGRRTVFIRNPVPLYFSQRQKSRRDPFQGDGGRAKRPIPIVLERTEGKGNDCSSQEGGEQHADDGPNIVEDFPVAFRRRSINANLANGLQRRKVEQESYVDKSVGSRRSGYAEGQARSEGEPFFQEEQTTECERGEKALGVPGGHEDVGGRDAVEQAGEQSQASVLEDEPAQRVQGDHAQQEEGTVPQSHGHQQATPHAQPAAQGPQQRLREASEDDGQEGEESKVVLVKVPSLGDEEEMLGIPVGEAPQQPLHCRVQVQRLLGPRGPERFSVVIRDDGVEDGLGEKQSTILK</sequence>
<evidence type="ECO:0000313" key="3">
    <source>
        <dbReference type="Proteomes" id="UP000314294"/>
    </source>
</evidence>
<dbReference type="Proteomes" id="UP000314294">
    <property type="component" value="Unassembled WGS sequence"/>
</dbReference>
<comment type="caution">
    <text evidence="2">The sequence shown here is derived from an EMBL/GenBank/DDBJ whole genome shotgun (WGS) entry which is preliminary data.</text>
</comment>
<organism evidence="2 3">
    <name type="scientific">Liparis tanakae</name>
    <name type="common">Tanaka's snailfish</name>
    <dbReference type="NCBI Taxonomy" id="230148"/>
    <lineage>
        <taxon>Eukaryota</taxon>
        <taxon>Metazoa</taxon>
        <taxon>Chordata</taxon>
        <taxon>Craniata</taxon>
        <taxon>Vertebrata</taxon>
        <taxon>Euteleostomi</taxon>
        <taxon>Actinopterygii</taxon>
        <taxon>Neopterygii</taxon>
        <taxon>Teleostei</taxon>
        <taxon>Neoteleostei</taxon>
        <taxon>Acanthomorphata</taxon>
        <taxon>Eupercaria</taxon>
        <taxon>Perciformes</taxon>
        <taxon>Cottioidei</taxon>
        <taxon>Cottales</taxon>
        <taxon>Liparidae</taxon>
        <taxon>Liparis</taxon>
    </lineage>
</organism>
<feature type="region of interest" description="Disordered" evidence="1">
    <location>
        <begin position="216"/>
        <end position="353"/>
    </location>
</feature>
<feature type="compositionally biased region" description="Low complexity" evidence="1">
    <location>
        <begin position="316"/>
        <end position="334"/>
    </location>
</feature>
<feature type="compositionally biased region" description="Basic and acidic residues" evidence="1">
    <location>
        <begin position="270"/>
        <end position="280"/>
    </location>
</feature>
<evidence type="ECO:0000256" key="1">
    <source>
        <dbReference type="SAM" id="MobiDB-lite"/>
    </source>
</evidence>
<accession>A0A4Z2IFU0</accession>
<evidence type="ECO:0000313" key="2">
    <source>
        <dbReference type="EMBL" id="TNN76284.1"/>
    </source>
</evidence>
<protein>
    <submittedName>
        <fullName evidence="2">Uncharacterized protein</fullName>
    </submittedName>
</protein>
<dbReference type="AlphaFoldDB" id="A0A4Z2IFU0"/>